<protein>
    <submittedName>
        <fullName evidence="1">Uncharacterized protein</fullName>
    </submittedName>
</protein>
<dbReference type="HOGENOM" id="CLU_2538852_0_0_11"/>
<keyword evidence="2" id="KW-1185">Reference proteome</keyword>
<name>I4F3C5_MODI5</name>
<evidence type="ECO:0000313" key="1">
    <source>
        <dbReference type="EMBL" id="CCH90138.1"/>
    </source>
</evidence>
<dbReference type="EMBL" id="FO203431">
    <property type="protein sequence ID" value="CCH90138.1"/>
    <property type="molecule type" value="Genomic_DNA"/>
</dbReference>
<sequence length="83" mass="9497">MSEAAVAADEQDLRRLALSHWSAAARARVVTVTVTSDRAEVTMLVNGDYEYWQYYVHFDGAWHLTVEGNGPTWGWDDPRVIKW</sequence>
<dbReference type="AlphaFoldDB" id="I4F3C5"/>
<evidence type="ECO:0000313" key="2">
    <source>
        <dbReference type="Proteomes" id="UP000006461"/>
    </source>
</evidence>
<dbReference type="KEGG" id="mmar:MODMU_4757"/>
<proteinExistence type="predicted"/>
<dbReference type="Proteomes" id="UP000006461">
    <property type="component" value="Chromosome"/>
</dbReference>
<dbReference type="STRING" id="477641.MODMU_4757"/>
<accession>I4F3C5</accession>
<reference evidence="1 2" key="1">
    <citation type="journal article" date="2012" name="J. Bacteriol.">
        <title>Genome Sequence of Radiation-Resistant Modestobacter marinus Strain BC501, a Representative Actinobacterium That Thrives on Calcareous Stone Surfaces.</title>
        <authorList>
            <person name="Normand P."/>
            <person name="Gury J."/>
            <person name="Pujic P."/>
            <person name="Chouaia B."/>
            <person name="Crotti E."/>
            <person name="Brusetti L."/>
            <person name="Daffonchio D."/>
            <person name="Vacherie B."/>
            <person name="Barbe V."/>
            <person name="Medigue C."/>
            <person name="Calteau A."/>
            <person name="Ghodhbane-Gtari F."/>
            <person name="Essoussi I."/>
            <person name="Nouioui I."/>
            <person name="Abbassi-Ghozzi I."/>
            <person name="Gtari M."/>
        </authorList>
    </citation>
    <scope>NUCLEOTIDE SEQUENCE [LARGE SCALE GENOMIC DNA]</scope>
    <source>
        <strain evidence="2">BC 501</strain>
    </source>
</reference>
<gene>
    <name evidence="1" type="ordered locus">MODMU_4757</name>
</gene>
<organism evidence="1 2">
    <name type="scientific">Modestobacter italicus (strain DSM 44449 / CECT 9708 / BC 501)</name>
    <dbReference type="NCBI Taxonomy" id="2732864"/>
    <lineage>
        <taxon>Bacteria</taxon>
        <taxon>Bacillati</taxon>
        <taxon>Actinomycetota</taxon>
        <taxon>Actinomycetes</taxon>
        <taxon>Geodermatophilales</taxon>
        <taxon>Geodermatophilaceae</taxon>
        <taxon>Modestobacter</taxon>
    </lineage>
</organism>